<accession>A0A1I8ELP6</accession>
<proteinExistence type="predicted"/>
<dbReference type="InterPro" id="IPR058898">
    <property type="entry name" value="Mu_AP3"/>
</dbReference>
<name>A0A1I8ELP6_WUCBA</name>
<protein>
    <recommendedName>
        <fullName evidence="1">AP-3 complex subunit delta Mu C-terminal domain-containing protein</fullName>
    </recommendedName>
</protein>
<reference evidence="2" key="1">
    <citation type="submission" date="2016-11" db="UniProtKB">
        <authorList>
            <consortium name="WormBaseParasite"/>
        </authorList>
    </citation>
    <scope>IDENTIFICATION</scope>
    <source>
        <strain evidence="2">pt0022</strain>
    </source>
</reference>
<dbReference type="AlphaFoldDB" id="A0A1I8ELP6"/>
<dbReference type="WBParaSite" id="maker-PairedContig_297-snap-gene-2.27-mRNA-1">
    <property type="protein sequence ID" value="maker-PairedContig_297-snap-gene-2.27-mRNA-1"/>
    <property type="gene ID" value="maker-PairedContig_297-snap-gene-2.27"/>
</dbReference>
<dbReference type="STRING" id="6293.A0A1I8ELP6"/>
<evidence type="ECO:0000313" key="2">
    <source>
        <dbReference type="WBParaSite" id="maker-PairedContig_297-snap-gene-2.27-mRNA-1"/>
    </source>
</evidence>
<organism evidence="2">
    <name type="scientific">Wuchereria bancrofti</name>
    <dbReference type="NCBI Taxonomy" id="6293"/>
    <lineage>
        <taxon>Eukaryota</taxon>
        <taxon>Metazoa</taxon>
        <taxon>Ecdysozoa</taxon>
        <taxon>Nematoda</taxon>
        <taxon>Chromadorea</taxon>
        <taxon>Rhabditida</taxon>
        <taxon>Spirurina</taxon>
        <taxon>Spiruromorpha</taxon>
        <taxon>Filarioidea</taxon>
        <taxon>Onchocercidae</taxon>
        <taxon>Wuchereria</taxon>
    </lineage>
</organism>
<sequence length="80" mass="9113">MDYKSSAQLITSLPWNTVLKKICFFAHFNVVKQDDTVAALYAHTIKAESDNKIQIDGRSADQQLIYAVVDELRDIELIEL</sequence>
<dbReference type="Pfam" id="PF26171">
    <property type="entry name" value="Mu_AP3"/>
    <property type="match status" value="1"/>
</dbReference>
<evidence type="ECO:0000259" key="1">
    <source>
        <dbReference type="Pfam" id="PF26171"/>
    </source>
</evidence>
<feature type="domain" description="AP-3 complex subunit delta Mu C-terminal" evidence="1">
    <location>
        <begin position="1"/>
        <end position="75"/>
    </location>
</feature>